<dbReference type="PANTHER" id="PTHR35174">
    <property type="entry name" value="BLL7171 PROTEIN-RELATED"/>
    <property type="match status" value="1"/>
</dbReference>
<dbReference type="InterPro" id="IPR011008">
    <property type="entry name" value="Dimeric_a/b-barrel"/>
</dbReference>
<dbReference type="RefSeq" id="WP_084433222.1">
    <property type="nucleotide sequence ID" value="NZ_FWXV01000011.1"/>
</dbReference>
<organism evidence="3 4">
    <name type="scientific">Kibdelosporangium aridum</name>
    <dbReference type="NCBI Taxonomy" id="2030"/>
    <lineage>
        <taxon>Bacteria</taxon>
        <taxon>Bacillati</taxon>
        <taxon>Actinomycetota</taxon>
        <taxon>Actinomycetes</taxon>
        <taxon>Pseudonocardiales</taxon>
        <taxon>Pseudonocardiaceae</taxon>
        <taxon>Kibdelosporangium</taxon>
    </lineage>
</organism>
<evidence type="ECO:0000313" key="4">
    <source>
        <dbReference type="Proteomes" id="UP000192674"/>
    </source>
</evidence>
<accession>A0A1Y5Y647</accession>
<dbReference type="Pfam" id="PF03795">
    <property type="entry name" value="YCII"/>
    <property type="match status" value="1"/>
</dbReference>
<dbReference type="OrthoDB" id="668782at2"/>
<dbReference type="InterPro" id="IPR005545">
    <property type="entry name" value="YCII"/>
</dbReference>
<reference evidence="3 4" key="1">
    <citation type="submission" date="2017-04" db="EMBL/GenBank/DDBJ databases">
        <authorList>
            <person name="Afonso C.L."/>
            <person name="Miller P.J."/>
            <person name="Scott M.A."/>
            <person name="Spackman E."/>
            <person name="Goraichik I."/>
            <person name="Dimitrov K.M."/>
            <person name="Suarez D.L."/>
            <person name="Swayne D.E."/>
        </authorList>
    </citation>
    <scope>NUCLEOTIDE SEQUENCE [LARGE SCALE GENOMIC DNA]</scope>
    <source>
        <strain evidence="3 4">DSM 43828</strain>
    </source>
</reference>
<dbReference type="SUPFAM" id="SSF54909">
    <property type="entry name" value="Dimeric alpha+beta barrel"/>
    <property type="match status" value="1"/>
</dbReference>
<evidence type="ECO:0000313" key="3">
    <source>
        <dbReference type="EMBL" id="SMD24984.1"/>
    </source>
</evidence>
<dbReference type="AlphaFoldDB" id="A0A1Y5Y647"/>
<comment type="similarity">
    <text evidence="1">Belongs to the YciI family.</text>
</comment>
<dbReference type="EMBL" id="FWXV01000011">
    <property type="protein sequence ID" value="SMD24984.1"/>
    <property type="molecule type" value="Genomic_DNA"/>
</dbReference>
<evidence type="ECO:0000259" key="2">
    <source>
        <dbReference type="Pfam" id="PF03795"/>
    </source>
</evidence>
<name>A0A1Y5Y647_KIBAR</name>
<keyword evidence="4" id="KW-1185">Reference proteome</keyword>
<gene>
    <name evidence="3" type="ORF">SAMN05661093_08849</name>
</gene>
<evidence type="ECO:0000256" key="1">
    <source>
        <dbReference type="ARBA" id="ARBA00007689"/>
    </source>
</evidence>
<proteinExistence type="inferred from homology"/>
<dbReference type="PANTHER" id="PTHR35174:SF3">
    <property type="entry name" value="BLL7171 PROTEIN"/>
    <property type="match status" value="1"/>
</dbReference>
<dbReference type="Gene3D" id="3.30.70.1060">
    <property type="entry name" value="Dimeric alpha+beta barrel"/>
    <property type="match status" value="1"/>
</dbReference>
<sequence length="125" mass="13187">MAKYLLSVHTAAEQTRAPMTEEEMRQADAQLSVLEKEMGAAGAWVFSGRLHDPDTATVVRVSDGAVLTTDGPFVEAKEHLGGFYVIEAEDLDAALGWASKVTALINAPIEVRPFAGFAAEPGAGA</sequence>
<dbReference type="Proteomes" id="UP000192674">
    <property type="component" value="Unassembled WGS sequence"/>
</dbReference>
<protein>
    <submittedName>
        <fullName evidence="3">Uncharacterized conserved protein</fullName>
    </submittedName>
</protein>
<feature type="domain" description="YCII-related" evidence="2">
    <location>
        <begin position="16"/>
        <end position="103"/>
    </location>
</feature>